<reference evidence="2" key="2">
    <citation type="submission" date="2020-08" db="EMBL/GenBank/DDBJ databases">
        <authorList>
            <person name="Shumante A."/>
            <person name="Zimin A.V."/>
            <person name="Puiu D."/>
            <person name="Salzberg S.L."/>
        </authorList>
    </citation>
    <scope>NUCLEOTIDE SEQUENCE</scope>
    <source>
        <strain evidence="2">WC2-LM</strain>
        <tissue evidence="2">Liver</tissue>
    </source>
</reference>
<reference evidence="3 4" key="1">
    <citation type="submission" date="2019-04" db="EMBL/GenBank/DDBJ databases">
        <authorList>
            <person name="Alioto T."/>
            <person name="Alioto T."/>
        </authorList>
    </citation>
    <scope>NUCLEOTIDE SEQUENCE [LARGE SCALE GENOMIC DNA]</scope>
</reference>
<evidence type="ECO:0000256" key="1">
    <source>
        <dbReference type="SAM" id="MobiDB-lite"/>
    </source>
</evidence>
<protein>
    <submittedName>
        <fullName evidence="3">Uncharacterized protein</fullName>
    </submittedName>
</protein>
<keyword evidence="4" id="KW-1185">Reference proteome</keyword>
<proteinExistence type="predicted"/>
<organism evidence="3 4">
    <name type="scientific">Marmota monax</name>
    <name type="common">Woodchuck</name>
    <dbReference type="NCBI Taxonomy" id="9995"/>
    <lineage>
        <taxon>Eukaryota</taxon>
        <taxon>Metazoa</taxon>
        <taxon>Chordata</taxon>
        <taxon>Craniata</taxon>
        <taxon>Vertebrata</taxon>
        <taxon>Euteleostomi</taxon>
        <taxon>Mammalia</taxon>
        <taxon>Eutheria</taxon>
        <taxon>Euarchontoglires</taxon>
        <taxon>Glires</taxon>
        <taxon>Rodentia</taxon>
        <taxon>Sciuromorpha</taxon>
        <taxon>Sciuridae</taxon>
        <taxon>Xerinae</taxon>
        <taxon>Marmotini</taxon>
        <taxon>Marmota</taxon>
    </lineage>
</organism>
<dbReference type="EMBL" id="CABDUW010000118">
    <property type="protein sequence ID" value="VTJ59186.1"/>
    <property type="molecule type" value="Genomic_DNA"/>
</dbReference>
<evidence type="ECO:0000313" key="2">
    <source>
        <dbReference type="EMBL" id="KAF7465865.1"/>
    </source>
</evidence>
<evidence type="ECO:0000313" key="3">
    <source>
        <dbReference type="EMBL" id="VTJ59186.1"/>
    </source>
</evidence>
<accession>A0A5E4AQY4</accession>
<name>A0A5E4AQY4_MARMO</name>
<sequence length="94" mass="10036">MEEVIAGLERLTFAFERDVELQRGTGLLPFQGMDKSASAMCVFFAKGLCGKACGSSRAHFLSPSPKRSLLGRPDLPTGAPDSSSGSWATLKLFP</sequence>
<evidence type="ECO:0000313" key="4">
    <source>
        <dbReference type="Proteomes" id="UP000335636"/>
    </source>
</evidence>
<dbReference type="EMBL" id="WJEC01007885">
    <property type="protein sequence ID" value="KAF7465865.1"/>
    <property type="molecule type" value="Genomic_DNA"/>
</dbReference>
<dbReference type="AlphaFoldDB" id="A0A5E4AQY4"/>
<feature type="region of interest" description="Disordered" evidence="1">
    <location>
        <begin position="65"/>
        <end position="94"/>
    </location>
</feature>
<gene>
    <name evidence="2" type="ORF">GHT09_003603</name>
    <name evidence="3" type="ORF">MONAX_5E029180</name>
</gene>
<dbReference type="Proteomes" id="UP000662637">
    <property type="component" value="Unassembled WGS sequence"/>
</dbReference>
<dbReference type="Proteomes" id="UP000335636">
    <property type="component" value="Unassembled WGS sequence"/>
</dbReference>